<dbReference type="InterPro" id="IPR001810">
    <property type="entry name" value="F-box_dom"/>
</dbReference>
<dbReference type="AlphaFoldDB" id="A0AAD8SE46"/>
<accession>A0AAD8SE46</accession>
<reference evidence="3" key="1">
    <citation type="submission" date="2023-07" db="EMBL/GenBank/DDBJ databases">
        <title>A chromosome-level genome assembly of Lolium multiflorum.</title>
        <authorList>
            <person name="Chen Y."/>
            <person name="Copetti D."/>
            <person name="Kolliker R."/>
            <person name="Studer B."/>
        </authorList>
    </citation>
    <scope>NUCLEOTIDE SEQUENCE</scope>
    <source>
        <strain evidence="3">02402/16</strain>
        <tissue evidence="3">Leaf</tissue>
    </source>
</reference>
<dbReference type="SUPFAM" id="SSF81383">
    <property type="entry name" value="F-box domain"/>
    <property type="match status" value="1"/>
</dbReference>
<organism evidence="3 4">
    <name type="scientific">Lolium multiflorum</name>
    <name type="common">Italian ryegrass</name>
    <name type="synonym">Lolium perenne subsp. multiflorum</name>
    <dbReference type="NCBI Taxonomy" id="4521"/>
    <lineage>
        <taxon>Eukaryota</taxon>
        <taxon>Viridiplantae</taxon>
        <taxon>Streptophyta</taxon>
        <taxon>Embryophyta</taxon>
        <taxon>Tracheophyta</taxon>
        <taxon>Spermatophyta</taxon>
        <taxon>Magnoliopsida</taxon>
        <taxon>Liliopsida</taxon>
        <taxon>Poales</taxon>
        <taxon>Poaceae</taxon>
        <taxon>BOP clade</taxon>
        <taxon>Pooideae</taxon>
        <taxon>Poodae</taxon>
        <taxon>Poeae</taxon>
        <taxon>Poeae Chloroplast Group 2 (Poeae type)</taxon>
        <taxon>Loliodinae</taxon>
        <taxon>Loliinae</taxon>
        <taxon>Lolium</taxon>
    </lineage>
</organism>
<gene>
    <name evidence="3" type="ORF">QYE76_067763</name>
</gene>
<dbReference type="PANTHER" id="PTHR38926">
    <property type="entry name" value="F-BOX DOMAIN CONTAINING PROTEIN, EXPRESSED"/>
    <property type="match status" value="1"/>
</dbReference>
<protein>
    <recommendedName>
        <fullName evidence="2">F-box domain-containing protein</fullName>
    </recommendedName>
</protein>
<feature type="domain" description="F-box" evidence="2">
    <location>
        <begin position="20"/>
        <end position="68"/>
    </location>
</feature>
<dbReference type="FunFam" id="1.20.1280.50:FF:000037">
    <property type="entry name" value="F-box protein SKIP19"/>
    <property type="match status" value="1"/>
</dbReference>
<sequence length="300" mass="33829">MASPSSSHRDEPAPAPEEATRDWAELPRDALLTVLHKLGHVDILMGVAQVCGPWARAAREEPELWRRVDLRLHGRRLMPPRRANSMAREAVRRGAGQCQAFWAEGALDHSVISLLGDTSAHSLKSLRLIYCDWIYDTPLALTITKFTLLEELELSNYRADFPKTCTAAGKACPLLKRLRLSSERFVKHSQVPTDGEAAAVATTMPGLRSLQLFAKRLTNGGLAAILDGCPLLESLDIRHCFNIVMNDELCARCSLVEMLRHPHDPTDDYDLKFSSPDMDYPWVRMTPQTEYYDEWEFSSR</sequence>
<evidence type="ECO:0000259" key="2">
    <source>
        <dbReference type="PROSITE" id="PS50181"/>
    </source>
</evidence>
<dbReference type="PANTHER" id="PTHR38926:SF28">
    <property type="entry name" value="F-BOX PROTEIN SKIP19"/>
    <property type="match status" value="1"/>
</dbReference>
<evidence type="ECO:0000313" key="4">
    <source>
        <dbReference type="Proteomes" id="UP001231189"/>
    </source>
</evidence>
<keyword evidence="4" id="KW-1185">Reference proteome</keyword>
<dbReference type="InterPro" id="IPR036047">
    <property type="entry name" value="F-box-like_dom_sf"/>
</dbReference>
<name>A0AAD8SE46_LOLMU</name>
<feature type="region of interest" description="Disordered" evidence="1">
    <location>
        <begin position="1"/>
        <end position="22"/>
    </location>
</feature>
<comment type="caution">
    <text evidence="3">The sequence shown here is derived from an EMBL/GenBank/DDBJ whole genome shotgun (WGS) entry which is preliminary data.</text>
</comment>
<dbReference type="Proteomes" id="UP001231189">
    <property type="component" value="Unassembled WGS sequence"/>
</dbReference>
<feature type="compositionally biased region" description="Basic and acidic residues" evidence="1">
    <location>
        <begin position="7"/>
        <end position="22"/>
    </location>
</feature>
<evidence type="ECO:0000313" key="3">
    <source>
        <dbReference type="EMBL" id="KAK1649958.1"/>
    </source>
</evidence>
<dbReference type="SUPFAM" id="SSF52047">
    <property type="entry name" value="RNI-like"/>
    <property type="match status" value="1"/>
</dbReference>
<dbReference type="Gene3D" id="1.20.1280.50">
    <property type="match status" value="1"/>
</dbReference>
<evidence type="ECO:0000256" key="1">
    <source>
        <dbReference type="SAM" id="MobiDB-lite"/>
    </source>
</evidence>
<dbReference type="EMBL" id="JAUUTY010000004">
    <property type="protein sequence ID" value="KAK1649958.1"/>
    <property type="molecule type" value="Genomic_DNA"/>
</dbReference>
<dbReference type="InterPro" id="IPR032675">
    <property type="entry name" value="LRR_dom_sf"/>
</dbReference>
<dbReference type="Pfam" id="PF12937">
    <property type="entry name" value="F-box-like"/>
    <property type="match status" value="1"/>
</dbReference>
<dbReference type="PROSITE" id="PS50181">
    <property type="entry name" value="FBOX"/>
    <property type="match status" value="1"/>
</dbReference>
<proteinExistence type="predicted"/>
<dbReference type="Gene3D" id="3.80.10.10">
    <property type="entry name" value="Ribonuclease Inhibitor"/>
    <property type="match status" value="1"/>
</dbReference>